<dbReference type="KEGG" id="aman:B6F84_02185"/>
<evidence type="ECO:0000259" key="5">
    <source>
        <dbReference type="PROSITE" id="PS51686"/>
    </source>
</evidence>
<dbReference type="GeneID" id="41589690"/>
<keyword evidence="4" id="KW-0694">RNA-binding</keyword>
<feature type="domain" description="SAM-dependent MTase RsmB/NOP-type" evidence="5">
    <location>
        <begin position="95"/>
        <end position="359"/>
    </location>
</feature>
<dbReference type="Pfam" id="PF01189">
    <property type="entry name" value="Methyltr_RsmB-F"/>
    <property type="match status" value="1"/>
</dbReference>
<dbReference type="RefSeq" id="WP_148690707.1">
    <property type="nucleotide sequence ID" value="NZ_CP020477.1"/>
</dbReference>
<dbReference type="AlphaFoldDB" id="A0A1W6JXJ2"/>
<dbReference type="SUPFAM" id="SSF53335">
    <property type="entry name" value="S-adenosyl-L-methionine-dependent methyltransferases"/>
    <property type="match status" value="1"/>
</dbReference>
<dbReference type="GO" id="GO:0008173">
    <property type="term" value="F:RNA methyltransferase activity"/>
    <property type="evidence" value="ECO:0007669"/>
    <property type="project" value="InterPro"/>
</dbReference>
<dbReference type="GO" id="GO:0003723">
    <property type="term" value="F:RNA binding"/>
    <property type="evidence" value="ECO:0007669"/>
    <property type="project" value="UniProtKB-KW"/>
</dbReference>
<sequence length="363" mass="42131">MGYKKLFTKALILILSKNVSLEKAFDSSFKLYGKGNRKILFEEFKKFIIKYLYSRNVYPGYSINQIYNLEVKNIDPEFTIPVWAYYRLYPLLGREGLKGIYNRKKWIRVNTLKSDLNQIVTSLREKGYTLIPTEIPYLFELNSDNSITKTKEFEEGYIILQDKASILSILFLDPKPNERILEIGSAPGIKTSLIQQITKNRSYVVAIDVSTKRVLMQKQLMKKLEVNNVDLIISDGLHLPIRKADKIFIDAPCSNSGTINVDPSVFIRLAKKDIIKLSRLQKGILREASKLKTIVVYTTCSLFPEEGEKVIEDFEKYLIKIPNKGHEGYKKSKVWLRVYRTYPHKDFSEGFFIAKLDFSNFQE</sequence>
<evidence type="ECO:0000313" key="7">
    <source>
        <dbReference type="Proteomes" id="UP000193404"/>
    </source>
</evidence>
<dbReference type="PANTHER" id="PTHR22807">
    <property type="entry name" value="NOP2 YEAST -RELATED NOL1/NOP2/FMU SUN DOMAIN-CONTAINING"/>
    <property type="match status" value="1"/>
</dbReference>
<dbReference type="PRINTS" id="PR02008">
    <property type="entry name" value="RCMTFAMILY"/>
</dbReference>
<dbReference type="PANTHER" id="PTHR22807:SF70">
    <property type="entry name" value="TRNA_RRNA CYTOSINE-C5-METHYLASE, NOL1_NOP2_SUN FAMILY, FUSED TO N-TERMINAL NUSB REGULATOR DOMAIN"/>
    <property type="match status" value="1"/>
</dbReference>
<evidence type="ECO:0000256" key="3">
    <source>
        <dbReference type="ARBA" id="ARBA00022691"/>
    </source>
</evidence>
<evidence type="ECO:0000256" key="1">
    <source>
        <dbReference type="ARBA" id="ARBA00022603"/>
    </source>
</evidence>
<dbReference type="EMBL" id="CP020477">
    <property type="protein sequence ID" value="ARM74952.1"/>
    <property type="molecule type" value="Genomic_DNA"/>
</dbReference>
<organism evidence="6 7">
    <name type="scientific">Acidianus manzaensis</name>
    <dbReference type="NCBI Taxonomy" id="282676"/>
    <lineage>
        <taxon>Archaea</taxon>
        <taxon>Thermoproteota</taxon>
        <taxon>Thermoprotei</taxon>
        <taxon>Sulfolobales</taxon>
        <taxon>Sulfolobaceae</taxon>
        <taxon>Acidianus</taxon>
    </lineage>
</organism>
<accession>A0A1W6JXJ2</accession>
<dbReference type="OrthoDB" id="14725at2157"/>
<dbReference type="Proteomes" id="UP000193404">
    <property type="component" value="Chromosome"/>
</dbReference>
<keyword evidence="7" id="KW-1185">Reference proteome</keyword>
<dbReference type="InterPro" id="IPR001678">
    <property type="entry name" value="MeTrfase_RsmB-F_NOP2_dom"/>
</dbReference>
<dbReference type="Gene3D" id="3.40.50.150">
    <property type="entry name" value="Vaccinia Virus protein VP39"/>
    <property type="match status" value="1"/>
</dbReference>
<dbReference type="STRING" id="282676.B6F84_02185"/>
<dbReference type="CDD" id="cd02440">
    <property type="entry name" value="AdoMet_MTases"/>
    <property type="match status" value="1"/>
</dbReference>
<dbReference type="InterPro" id="IPR049560">
    <property type="entry name" value="MeTrfase_RsmB-F_NOP2_cat"/>
</dbReference>
<name>A0A1W6JXJ2_9CREN</name>
<evidence type="ECO:0000313" key="6">
    <source>
        <dbReference type="EMBL" id="ARM74952.1"/>
    </source>
</evidence>
<proteinExistence type="predicted"/>
<evidence type="ECO:0000256" key="2">
    <source>
        <dbReference type="ARBA" id="ARBA00022679"/>
    </source>
</evidence>
<dbReference type="PROSITE" id="PS51686">
    <property type="entry name" value="SAM_MT_RSMB_NOP"/>
    <property type="match status" value="1"/>
</dbReference>
<keyword evidence="3" id="KW-0949">S-adenosyl-L-methionine</keyword>
<keyword evidence="1" id="KW-0489">Methyltransferase</keyword>
<protein>
    <submittedName>
        <fullName evidence="6">Fmu (Sun) domain-containing protein</fullName>
    </submittedName>
</protein>
<gene>
    <name evidence="6" type="ORF">B6F84_02185</name>
</gene>
<dbReference type="InterPro" id="IPR029063">
    <property type="entry name" value="SAM-dependent_MTases_sf"/>
</dbReference>
<reference evidence="6 7" key="1">
    <citation type="submission" date="2017-03" db="EMBL/GenBank/DDBJ databases">
        <title>Sulfur activation and transportation mechanism of thermophilic Archaea Acidianus manzaensis YN-25.</title>
        <authorList>
            <person name="Ma Y."/>
            <person name="Yang Y."/>
            <person name="Xia J."/>
        </authorList>
    </citation>
    <scope>NUCLEOTIDE SEQUENCE [LARGE SCALE GENOMIC DNA]</scope>
    <source>
        <strain evidence="6 7">YN-25</strain>
    </source>
</reference>
<dbReference type="InterPro" id="IPR023267">
    <property type="entry name" value="RCMT"/>
</dbReference>
<evidence type="ECO:0000256" key="4">
    <source>
        <dbReference type="ARBA" id="ARBA00022884"/>
    </source>
</evidence>
<keyword evidence="2" id="KW-0808">Transferase</keyword>
<dbReference type="GO" id="GO:0001510">
    <property type="term" value="P:RNA methylation"/>
    <property type="evidence" value="ECO:0007669"/>
    <property type="project" value="InterPro"/>
</dbReference>